<evidence type="ECO:0000256" key="2">
    <source>
        <dbReference type="SAM" id="Phobius"/>
    </source>
</evidence>
<feature type="compositionally biased region" description="Low complexity" evidence="1">
    <location>
        <begin position="61"/>
        <end position="91"/>
    </location>
</feature>
<dbReference type="Pfam" id="PF25231">
    <property type="entry name" value="DUF7847"/>
    <property type="match status" value="1"/>
</dbReference>
<organism evidence="4 5">
    <name type="scientific">Amycolatopsis saalfeldensis</name>
    <dbReference type="NCBI Taxonomy" id="394193"/>
    <lineage>
        <taxon>Bacteria</taxon>
        <taxon>Bacillati</taxon>
        <taxon>Actinomycetota</taxon>
        <taxon>Actinomycetes</taxon>
        <taxon>Pseudonocardiales</taxon>
        <taxon>Pseudonocardiaceae</taxon>
        <taxon>Amycolatopsis</taxon>
    </lineage>
</organism>
<reference evidence="4 5" key="1">
    <citation type="submission" date="2016-10" db="EMBL/GenBank/DDBJ databases">
        <authorList>
            <person name="de Groot N.N."/>
        </authorList>
    </citation>
    <scope>NUCLEOTIDE SEQUENCE [LARGE SCALE GENOMIC DNA]</scope>
    <source>
        <strain evidence="4 5">DSM 44993</strain>
    </source>
</reference>
<feature type="transmembrane region" description="Helical" evidence="2">
    <location>
        <begin position="322"/>
        <end position="342"/>
    </location>
</feature>
<dbReference type="STRING" id="394193.SAMN04489732_12142"/>
<feature type="compositionally biased region" description="Gly residues" evidence="1">
    <location>
        <begin position="151"/>
        <end position="161"/>
    </location>
</feature>
<dbReference type="Proteomes" id="UP000198582">
    <property type="component" value="Unassembled WGS sequence"/>
</dbReference>
<keyword evidence="2" id="KW-0812">Transmembrane</keyword>
<feature type="compositionally biased region" description="Low complexity" evidence="1">
    <location>
        <begin position="124"/>
        <end position="150"/>
    </location>
</feature>
<feature type="domain" description="DUF7847" evidence="3">
    <location>
        <begin position="253"/>
        <end position="433"/>
    </location>
</feature>
<protein>
    <recommendedName>
        <fullName evidence="3">DUF7847 domain-containing protein</fullName>
    </recommendedName>
</protein>
<feature type="transmembrane region" description="Helical" evidence="2">
    <location>
        <begin position="409"/>
        <end position="434"/>
    </location>
</feature>
<feature type="region of interest" description="Disordered" evidence="1">
    <location>
        <begin position="1"/>
        <end position="161"/>
    </location>
</feature>
<feature type="transmembrane region" description="Helical" evidence="2">
    <location>
        <begin position="363"/>
        <end position="389"/>
    </location>
</feature>
<evidence type="ECO:0000313" key="5">
    <source>
        <dbReference type="Proteomes" id="UP000198582"/>
    </source>
</evidence>
<evidence type="ECO:0000256" key="1">
    <source>
        <dbReference type="SAM" id="MobiDB-lite"/>
    </source>
</evidence>
<dbReference type="InterPro" id="IPR057169">
    <property type="entry name" value="DUF7847"/>
</dbReference>
<dbReference type="EMBL" id="FOEF01000021">
    <property type="protein sequence ID" value="SEP52571.1"/>
    <property type="molecule type" value="Genomic_DNA"/>
</dbReference>
<gene>
    <name evidence="4" type="ORF">SAMN04489732_12142</name>
</gene>
<evidence type="ECO:0000259" key="3">
    <source>
        <dbReference type="Pfam" id="PF25231"/>
    </source>
</evidence>
<evidence type="ECO:0000313" key="4">
    <source>
        <dbReference type="EMBL" id="SEP52571.1"/>
    </source>
</evidence>
<accession>A0A1H8YKK2</accession>
<keyword evidence="2" id="KW-1133">Transmembrane helix</keyword>
<feature type="transmembrane region" description="Helical" evidence="2">
    <location>
        <begin position="252"/>
        <end position="275"/>
    </location>
</feature>
<name>A0A1H8YKK2_9PSEU</name>
<keyword evidence="2" id="KW-0472">Membrane</keyword>
<proteinExistence type="predicted"/>
<dbReference type="RefSeq" id="WP_091626068.1">
    <property type="nucleotide sequence ID" value="NZ_FOEF01000021.1"/>
</dbReference>
<dbReference type="AlphaFoldDB" id="A0A1H8YKK2"/>
<feature type="transmembrane region" description="Helical" evidence="2">
    <location>
        <begin position="194"/>
        <end position="219"/>
    </location>
</feature>
<feature type="transmembrane region" description="Helical" evidence="2">
    <location>
        <begin position="296"/>
        <end position="316"/>
    </location>
</feature>
<keyword evidence="5" id="KW-1185">Reference proteome</keyword>
<feature type="compositionally biased region" description="Low complexity" evidence="1">
    <location>
        <begin position="33"/>
        <end position="45"/>
    </location>
</feature>
<sequence>MTDTPGSPGPGADDETPTPSQGFPRPEVPPATAPAEAGGPAPVTPQQGTAGDGSGPAPQVTPGSATSPSGATAESASGASTEAAASGASTETGDDAKTPPSGLPQQAPPSGSTPVPPQAPPSFGAQSSAPGQPSGQWQSPGQQSMPHYPGGAYGRPGGGWNPQGLGKPGVIALRPLNIGDILDGSITAIRRYPLLVLGVSAVVAVVVAALNLLISLTLLPDVTRVSTLGPGATQQEQLDAVYNLLGSTLLTLIPALIITILGQTFLTGFLTVVMGKAVLGRPVDFRTAMREAGPRLLPLLALTLLYTLATMVAAIFCLLPAVIPYVFWALAGPALVLERGTIRQAFGRSRRLVSGSFWRVLGILLLAALIGWLITSIISVPFSLGSGAFSGLFDPQAGVPKQSTGGLVLQSVGTVIASTIVTPFTALVTVVLYIDQRMRREGMDIELARAAGINPQAPPQQAW</sequence>
<dbReference type="OrthoDB" id="121140at2"/>